<sequence length="65" mass="7680">MNKIRTLAHIRTPHMAKSFRACVNMTGKPQILADLGRIYSEEYRRLNRMQMQHTRGKRILLRSAL</sequence>
<protein>
    <submittedName>
        <fullName evidence="1">Uncharacterized protein</fullName>
    </submittedName>
</protein>
<gene>
    <name evidence="1" type="ORF">B0F88_11279</name>
</gene>
<dbReference type="Proteomes" id="UP000238071">
    <property type="component" value="Unassembled WGS sequence"/>
</dbReference>
<comment type="caution">
    <text evidence="1">The sequence shown here is derived from an EMBL/GenBank/DDBJ whole genome shotgun (WGS) entry which is preliminary data.</text>
</comment>
<dbReference type="RefSeq" id="WP_104424672.1">
    <property type="nucleotide sequence ID" value="NZ_PTIY01000012.1"/>
</dbReference>
<dbReference type="EMBL" id="PTIY01000012">
    <property type="protein sequence ID" value="PPK68247.1"/>
    <property type="molecule type" value="Genomic_DNA"/>
</dbReference>
<keyword evidence="2" id="KW-1185">Reference proteome</keyword>
<proteinExistence type="predicted"/>
<evidence type="ECO:0000313" key="1">
    <source>
        <dbReference type="EMBL" id="PPK68247.1"/>
    </source>
</evidence>
<dbReference type="AlphaFoldDB" id="A0A2S6GSU4"/>
<organism evidence="1 2">
    <name type="scientific">Methylobacter tundripaludum</name>
    <dbReference type="NCBI Taxonomy" id="173365"/>
    <lineage>
        <taxon>Bacteria</taxon>
        <taxon>Pseudomonadati</taxon>
        <taxon>Pseudomonadota</taxon>
        <taxon>Gammaproteobacteria</taxon>
        <taxon>Methylococcales</taxon>
        <taxon>Methylococcaceae</taxon>
        <taxon>Methylobacter</taxon>
    </lineage>
</organism>
<accession>A0A2S6GSU4</accession>
<reference evidence="1 2" key="1">
    <citation type="submission" date="2018-02" db="EMBL/GenBank/DDBJ databases">
        <title>Subsurface microbial communities from deep shales in Ohio and West Virginia, USA.</title>
        <authorList>
            <person name="Wrighton K."/>
        </authorList>
    </citation>
    <scope>NUCLEOTIDE SEQUENCE [LARGE SCALE GENOMIC DNA]</scope>
    <source>
        <strain evidence="1 2">OWC-G53F</strain>
    </source>
</reference>
<name>A0A2S6GSU4_9GAMM</name>
<dbReference type="OrthoDB" id="10007721at2"/>
<evidence type="ECO:0000313" key="2">
    <source>
        <dbReference type="Proteomes" id="UP000238071"/>
    </source>
</evidence>